<keyword evidence="1" id="KW-0343">GTPase activation</keyword>
<evidence type="ECO:0000259" key="5">
    <source>
        <dbReference type="PROSITE" id="PS50191"/>
    </source>
</evidence>
<protein>
    <submittedName>
        <fullName evidence="6">Inhibitory regulator protein ira1-related</fullName>
    </submittedName>
</protein>
<dbReference type="SUPFAM" id="SSF52087">
    <property type="entry name" value="CRAL/TRIO domain"/>
    <property type="match status" value="1"/>
</dbReference>
<proteinExistence type="predicted"/>
<feature type="region of interest" description="Disordered" evidence="3">
    <location>
        <begin position="763"/>
        <end position="783"/>
    </location>
</feature>
<dbReference type="PANTHER" id="PTHR10194">
    <property type="entry name" value="RAS GTPASE-ACTIVATING PROTEINS"/>
    <property type="match status" value="1"/>
</dbReference>
<dbReference type="OrthoDB" id="28245at2759"/>
<feature type="region of interest" description="Disordered" evidence="3">
    <location>
        <begin position="1406"/>
        <end position="1425"/>
    </location>
</feature>
<evidence type="ECO:0000313" key="7">
    <source>
        <dbReference type="Proteomes" id="UP001149090"/>
    </source>
</evidence>
<feature type="domain" description="Ras-GAP" evidence="4">
    <location>
        <begin position="1194"/>
        <end position="1367"/>
    </location>
</feature>
<dbReference type="Proteomes" id="UP001149090">
    <property type="component" value="Unassembled WGS sequence"/>
</dbReference>
<dbReference type="PROSITE" id="PS50191">
    <property type="entry name" value="CRAL_TRIO"/>
    <property type="match status" value="1"/>
</dbReference>
<gene>
    <name evidence="6" type="ORF">M0811_02884</name>
</gene>
<dbReference type="Gene3D" id="2.30.29.30">
    <property type="entry name" value="Pleckstrin-homology domain (PH domain)/Phosphotyrosine-binding domain (PTB)"/>
    <property type="match status" value="1"/>
</dbReference>
<dbReference type="PANTHER" id="PTHR10194:SF142">
    <property type="entry name" value="NEUROFIBROMIN"/>
    <property type="match status" value="1"/>
</dbReference>
<reference evidence="6" key="1">
    <citation type="submission" date="2022-10" db="EMBL/GenBank/DDBJ databases">
        <title>Novel sulphate-reducing endosymbionts in the free-living metamonad Anaeramoeba.</title>
        <authorList>
            <person name="Jerlstrom-Hultqvist J."/>
            <person name="Cepicka I."/>
            <person name="Gallot-Lavallee L."/>
            <person name="Salas-Leiva D."/>
            <person name="Curtis B.A."/>
            <person name="Zahonova K."/>
            <person name="Pipaliya S."/>
            <person name="Dacks J."/>
            <person name="Roger A.J."/>
        </authorList>
    </citation>
    <scope>NUCLEOTIDE SEQUENCE</scope>
    <source>
        <strain evidence="6">BMAN</strain>
    </source>
</reference>
<dbReference type="EMBL" id="JAPDFW010000125">
    <property type="protein sequence ID" value="KAJ5067694.1"/>
    <property type="molecule type" value="Genomic_DNA"/>
</dbReference>
<feature type="region of interest" description="Disordered" evidence="3">
    <location>
        <begin position="1930"/>
        <end position="1950"/>
    </location>
</feature>
<feature type="compositionally biased region" description="Basic and acidic residues" evidence="3">
    <location>
        <begin position="2199"/>
        <end position="2228"/>
    </location>
</feature>
<dbReference type="PROSITE" id="PS50018">
    <property type="entry name" value="RAS_GTPASE_ACTIV_2"/>
    <property type="match status" value="1"/>
</dbReference>
<dbReference type="Pfam" id="PF13716">
    <property type="entry name" value="CRAL_TRIO_2"/>
    <property type="match status" value="1"/>
</dbReference>
<dbReference type="InterPro" id="IPR001936">
    <property type="entry name" value="RasGAP_dom"/>
</dbReference>
<feature type="region of interest" description="Disordered" evidence="3">
    <location>
        <begin position="993"/>
        <end position="1022"/>
    </location>
</feature>
<feature type="domain" description="CRAL-TRIO" evidence="5">
    <location>
        <begin position="1530"/>
        <end position="1678"/>
    </location>
</feature>
<evidence type="ECO:0000259" key="4">
    <source>
        <dbReference type="PROSITE" id="PS50018"/>
    </source>
</evidence>
<dbReference type="SUPFAM" id="SSF48371">
    <property type="entry name" value="ARM repeat"/>
    <property type="match status" value="1"/>
</dbReference>
<dbReference type="InterPro" id="IPR001251">
    <property type="entry name" value="CRAL-TRIO_dom"/>
</dbReference>
<dbReference type="InterPro" id="IPR016024">
    <property type="entry name" value="ARM-type_fold"/>
</dbReference>
<dbReference type="CDD" id="cd00170">
    <property type="entry name" value="SEC14"/>
    <property type="match status" value="1"/>
</dbReference>
<dbReference type="SUPFAM" id="SSF48350">
    <property type="entry name" value="GTPase activation domain, GAP"/>
    <property type="match status" value="1"/>
</dbReference>
<dbReference type="InterPro" id="IPR039360">
    <property type="entry name" value="Ras_GTPase"/>
</dbReference>
<name>A0A9Q0R6E7_ANAIG</name>
<dbReference type="Gene3D" id="1.10.506.10">
    <property type="entry name" value="GTPase Activation - p120gap, domain 1"/>
    <property type="match status" value="2"/>
</dbReference>
<evidence type="ECO:0000256" key="2">
    <source>
        <dbReference type="ARBA" id="ARBA00022553"/>
    </source>
</evidence>
<keyword evidence="7" id="KW-1185">Reference proteome</keyword>
<comment type="caution">
    <text evidence="6">The sequence shown here is derived from an EMBL/GenBank/DDBJ whole genome shotgun (WGS) entry which is preliminary data.</text>
</comment>
<dbReference type="OMA" id="TKEPYMF"/>
<evidence type="ECO:0000313" key="6">
    <source>
        <dbReference type="EMBL" id="KAJ5067694.1"/>
    </source>
</evidence>
<dbReference type="SMART" id="SM00323">
    <property type="entry name" value="RasGAP"/>
    <property type="match status" value="1"/>
</dbReference>
<evidence type="ECO:0000256" key="1">
    <source>
        <dbReference type="ARBA" id="ARBA00022468"/>
    </source>
</evidence>
<keyword evidence="2" id="KW-0597">Phosphoprotein</keyword>
<dbReference type="Gene3D" id="3.40.525.10">
    <property type="entry name" value="CRAL-TRIO lipid binding domain"/>
    <property type="match status" value="1"/>
</dbReference>
<feature type="compositionally biased region" description="Polar residues" evidence="3">
    <location>
        <begin position="1408"/>
        <end position="1425"/>
    </location>
</feature>
<feature type="compositionally biased region" description="Basic and acidic residues" evidence="3">
    <location>
        <begin position="1936"/>
        <end position="1950"/>
    </location>
</feature>
<dbReference type="InterPro" id="IPR036865">
    <property type="entry name" value="CRAL-TRIO_dom_sf"/>
</dbReference>
<feature type="region of interest" description="Disordered" evidence="3">
    <location>
        <begin position="2199"/>
        <end position="2235"/>
    </location>
</feature>
<sequence>MNEEEKTLTTITTRIFNQLPIKRFEQTQSQLIFLAEEYIEIYFSMEIEILVSLSITRLESVLRVLLGLLRDISQKVVDKNDERFSSVERSILIVFECMIRCYSHSYKMTEEDLENYEIDNKRKLIPDTLAEQLITLFIQICQEKDHDDYSGMFEEYFGKLISRISHLNYEVAFQHVVKVLESIKKSKENTEVKELDILKYLDYNSKRLSQMFQELAKYLHFFQKSQMEPISISLREAIWNWINTNPSEFTKLSQSEKTMDGNPDILFDHFKRWGGLMKKKSYIFWPIQTMLLILCPDILLGIAKAKKEYLSSPRGEFLETLKKTYRNKGEAPDMAALCFVDLCRASTYVSKEDIAALRYIVPTVLPDLKKKLYSKSKPFRDNNVLVQLLVSSFRINPRDLFDVCLEKDAPPLFRSILLKALLVIAKEEPLPWNPHLSAAYSISTKVKDIFAEYLSNLKSLQINQSGEARTTMISTLVDSSNIKKKEREKFEAAKTHIEVVNETLKLFSQDPEFALCPNNTTPDEITNEISELFMDITSCLESSFSNEITHSATLALKELFKPKIMEKWCPKDVMNSFYDISSTVLFGISHLIIESKEISQEKIQTLLDLIQDLLKKRNEFLISHKREREGYQKEVKKDIVQHHNRTNTKIEQALLILLCNSDPVVCAQAAQCFDSLCEETKMIGDLNNPENTVAVSYNYYKRLVQVGQLTTGKIAQQKGIRSLFRRIDVATNGNKLVWSRIYERWNDQTKIIKYSSKIPDAIETDPQTKKTKQKSKSGDKSFSREFSDSELNRIKIEWSNYTGFLCSLSGVGKSIPETSGPTTVQKSDEKTILGPFIQKLLALIVSPIDFIKETIVPIISTLSPSVYSQFFDQVRDKIAENFSQDGHVSSTNERSTLFYDQLISIIRNILEQPLTLDDLSEIDFEKLILQIVTYLSHIFVDIDSLRIKCKLCQLIEIMMNKRDYLLFRHEIQFRNELVEAIMEWFSVYQKDSTSPNSQQNTNENLTPLTQSQSTNTNQAKDSLDSYTNLNRMKRELDITTMKAIEKLLDGLILQKPWKGEHTKQPTAEQVVEQRSEIFLQYFTFFSSMLQRLQKDKESSEDAKKLSQHTIMSLSNMLHANVNVGLKHALPMGYINDIESRSAFLDVLTNILKQGTEFASLKETAQNKYNELINLLVSDDLFVTKAVCAITQVTDTDLIAKLLVHIHEGESKVMNLLRWAIQDEVKNTPQDQPQMLFRRNSPASKMLGVYSQMIGGAYLQKVLEHLTKSLSNEITINKKTFEINPSMVKEGESKEVNLENLVNFTTQFLDKIIDSISYVPRKLLLISPLFANISIISPENHNIISERILPEVRRALILIAKTIQNLANGVMFGKKEEFMSPLNTFIEQNQNRFDKFIEDLLKKGKETENQINQEKTPKTKTQTGDLSENLETEQVQITDEQLTEDLESLHHFLNTNMEKLSVHFKRQQDQKNVKIGEKFLSLLNELGKPPEKKNKKEALGVVRETKTITEDSHSENTKKYKKFKDFMKRMESSDTSRLENIFFQKGKTKTGELVFYFITRRTENSEDKGAIIYYILKTFEEFFSKRIQPFVVVIDCSQFSSSHEIPKTWVSQFFSIFPNSWTDNFKEAYMIYPSSGLKKYTKKIGKIISHGFGSKVKIMDSISKLFSIIPESEKELPQETVELETTIKFRFPQIIQVSQFKQREATFNISNQYLQIVQSKESILNTQTNLFDLIHVMDIQEMQLSDEIPDQFMLKMVVNSDQKNLSYRSNSRQEIIQAIQTTKNRIEHQQKLGTNKSGMISAEVRPADVPGSLLNIALLNLGNEFETLRKSAYNLVTSLCRSFNYSLQSQLLETEGLCVPQSHTSFVIDLSKKLAQSEKHLTLEFLRECLKYFRQASLHAKHLCLEYMAPWIPNLKDYVCKYSSINNSDDSNNNKKIQKDNNNIDKKVNTEESNESKRAFAKAVIVDFLEMTIREKTLYPAVLIHVWRTFAGVHDLLDIVIDVFIEQSSKYGVDTPSSDMIAQITVTLASMDSKYVSIKLCDTVLQRISSVSKSLQNQEKTKIEDYEKWDEVLIMTRFLLYLSFENLISLRNTLPELFHIILMIYSSDSLFMRTALLSLVINIIHSLATKLPPQNEQKQLDLRAILNEVTQPRFRVLFMGSGGKKSDIISEGFSAISSGLTGINTTGISGKNLSNIVKKSNKENSNENEQNKSEDSKNNQDEQQEDKTKISGIEPVKKNITRKPLPKLPKKYYKMEKITISSTDQVSHLFREVIECYQNEKQGKDWHKKWLELTTFSAFQTSLIQARAMVVLGNLSEPPIANSFFARIFSYMQPLICKEELLEREIDILTSIIICLTHLYPLLEGSNMKFNMFWVTTCLVQYGETELFPYLIKMLHVILENLDKSGVFDNNDIDEVFMDSRNKNPQLDRLLSDFEEHMGMIFRMGFPVALTSVFLPARKMPTLKNALIGLFQTMVDISCKTGITANKAAYIVSLGSCLTTKEILDLRARLGNYIDWEGELEQLFFNPVMQQEKNTANLQVYLLTSLLIQSDYDQEQLFILDILNYCVDVFPQVFPTVYHLLSLKLFHILSHTQNPHVQKSVLKLTNFMLSDKSRRIPGQLEILGFKNLNKFINSPIDKADKADRGQIISEVLEVVTKV</sequence>
<evidence type="ECO:0000256" key="3">
    <source>
        <dbReference type="SAM" id="MobiDB-lite"/>
    </source>
</evidence>
<dbReference type="GO" id="GO:0005096">
    <property type="term" value="F:GTPase activator activity"/>
    <property type="evidence" value="ECO:0007669"/>
    <property type="project" value="UniProtKB-KW"/>
</dbReference>
<dbReference type="InterPro" id="IPR011993">
    <property type="entry name" value="PH-like_dom_sf"/>
</dbReference>
<dbReference type="InterPro" id="IPR008936">
    <property type="entry name" value="Rho_GTPase_activation_prot"/>
</dbReference>
<organism evidence="6 7">
    <name type="scientific">Anaeramoeba ignava</name>
    <name type="common">Anaerobic marine amoeba</name>
    <dbReference type="NCBI Taxonomy" id="1746090"/>
    <lineage>
        <taxon>Eukaryota</taxon>
        <taxon>Metamonada</taxon>
        <taxon>Anaeramoebidae</taxon>
        <taxon>Anaeramoeba</taxon>
    </lineage>
</organism>
<accession>A0A9Q0R6E7</accession>